<feature type="transmembrane region" description="Helical" evidence="7">
    <location>
        <begin position="190"/>
        <end position="213"/>
    </location>
</feature>
<dbReference type="Pfam" id="PF00528">
    <property type="entry name" value="BPD_transp_1"/>
    <property type="match status" value="1"/>
</dbReference>
<dbReference type="OrthoDB" id="9786495at2"/>
<dbReference type="PANTHER" id="PTHR30151">
    <property type="entry name" value="ALKANE SULFONATE ABC TRANSPORTER-RELATED, MEMBRANE SUBUNIT"/>
    <property type="match status" value="1"/>
</dbReference>
<keyword evidence="6 7" id="KW-0472">Membrane</keyword>
<evidence type="ECO:0000259" key="8">
    <source>
        <dbReference type="PROSITE" id="PS50928"/>
    </source>
</evidence>
<evidence type="ECO:0000256" key="4">
    <source>
        <dbReference type="ARBA" id="ARBA00022692"/>
    </source>
</evidence>
<evidence type="ECO:0000256" key="1">
    <source>
        <dbReference type="ARBA" id="ARBA00004651"/>
    </source>
</evidence>
<evidence type="ECO:0000313" key="9">
    <source>
        <dbReference type="EMBL" id="SFZ83059.1"/>
    </source>
</evidence>
<dbReference type="EMBL" id="FPKU01000001">
    <property type="protein sequence ID" value="SFZ83059.1"/>
    <property type="molecule type" value="Genomic_DNA"/>
</dbReference>
<sequence>MAMAEIGAPAAASRSGAYRFALRWGSPIFVLLIILAWQAATTLWQIPIYILPKPTDLVTGFVRNAGMLSRGWGITVLEASAGFIIGNVVSIAVAFLVTWSPTARAGIMPLALAIKSVPMVAITPLITLMVGFGHSTVVTVAAVVCFFPTLVNVSRGLKAAPRSQVELFRILDANPWQLFWKLRLPYALPYLFTALRITAPAAIGGTMLAEYVASNAGLGYLIQDSYTQFRFVLVWQVVIVATLTTLAAYLTVAHFERRLLARHRK</sequence>
<dbReference type="Gene3D" id="1.10.3720.10">
    <property type="entry name" value="MetI-like"/>
    <property type="match status" value="1"/>
</dbReference>
<comment type="subcellular location">
    <subcellularLocation>
        <location evidence="1 7">Cell membrane</location>
        <topology evidence="1 7">Multi-pass membrane protein</topology>
    </subcellularLocation>
</comment>
<dbReference type="AlphaFoldDB" id="A0A1K2HXM1"/>
<evidence type="ECO:0000256" key="2">
    <source>
        <dbReference type="ARBA" id="ARBA00022448"/>
    </source>
</evidence>
<gene>
    <name evidence="9" type="ORF">SAMN02983003_1432</name>
</gene>
<evidence type="ECO:0000256" key="5">
    <source>
        <dbReference type="ARBA" id="ARBA00022989"/>
    </source>
</evidence>
<feature type="transmembrane region" description="Helical" evidence="7">
    <location>
        <begin position="136"/>
        <end position="153"/>
    </location>
</feature>
<dbReference type="PANTHER" id="PTHR30151:SF20">
    <property type="entry name" value="ABC TRANSPORTER PERMEASE PROTEIN HI_0355-RELATED"/>
    <property type="match status" value="1"/>
</dbReference>
<feature type="transmembrane region" description="Helical" evidence="7">
    <location>
        <begin position="28"/>
        <end position="51"/>
    </location>
</feature>
<evidence type="ECO:0000256" key="7">
    <source>
        <dbReference type="RuleBase" id="RU363032"/>
    </source>
</evidence>
<dbReference type="SUPFAM" id="SSF161098">
    <property type="entry name" value="MetI-like"/>
    <property type="match status" value="1"/>
</dbReference>
<protein>
    <submittedName>
        <fullName evidence="9">NitT/TauT family transport system permease protein</fullName>
    </submittedName>
</protein>
<feature type="transmembrane region" description="Helical" evidence="7">
    <location>
        <begin position="71"/>
        <end position="98"/>
    </location>
</feature>
<dbReference type="InterPro" id="IPR035906">
    <property type="entry name" value="MetI-like_sf"/>
</dbReference>
<feature type="transmembrane region" description="Helical" evidence="7">
    <location>
        <begin position="110"/>
        <end position="130"/>
    </location>
</feature>
<keyword evidence="3" id="KW-1003">Cell membrane</keyword>
<reference evidence="9 10" key="1">
    <citation type="submission" date="2016-11" db="EMBL/GenBank/DDBJ databases">
        <authorList>
            <person name="Jaros S."/>
            <person name="Januszkiewicz K."/>
            <person name="Wedrychowicz H."/>
        </authorList>
    </citation>
    <scope>NUCLEOTIDE SEQUENCE [LARGE SCALE GENOMIC DNA]</scope>
    <source>
        <strain evidence="9 10">ATCC 23634</strain>
    </source>
</reference>
<dbReference type="RefSeq" id="WP_072340229.1">
    <property type="nucleotide sequence ID" value="NZ_FPKU01000001.1"/>
</dbReference>
<evidence type="ECO:0000256" key="6">
    <source>
        <dbReference type="ARBA" id="ARBA00023136"/>
    </source>
</evidence>
<dbReference type="STRING" id="665118.SAMN02983003_1432"/>
<dbReference type="CDD" id="cd06261">
    <property type="entry name" value="TM_PBP2"/>
    <property type="match status" value="1"/>
</dbReference>
<feature type="domain" description="ABC transmembrane type-1" evidence="8">
    <location>
        <begin position="72"/>
        <end position="256"/>
    </location>
</feature>
<evidence type="ECO:0000256" key="3">
    <source>
        <dbReference type="ARBA" id="ARBA00022475"/>
    </source>
</evidence>
<name>A0A1K2HXM1_9HYPH</name>
<proteinExistence type="inferred from homology"/>
<keyword evidence="2 7" id="KW-0813">Transport</keyword>
<keyword evidence="5 7" id="KW-1133">Transmembrane helix</keyword>
<dbReference type="GO" id="GO:0005886">
    <property type="term" value="C:plasma membrane"/>
    <property type="evidence" value="ECO:0007669"/>
    <property type="project" value="UniProtKB-SubCell"/>
</dbReference>
<dbReference type="PROSITE" id="PS50928">
    <property type="entry name" value="ABC_TM1"/>
    <property type="match status" value="1"/>
</dbReference>
<dbReference type="GO" id="GO:0055085">
    <property type="term" value="P:transmembrane transport"/>
    <property type="evidence" value="ECO:0007669"/>
    <property type="project" value="InterPro"/>
</dbReference>
<dbReference type="InterPro" id="IPR000515">
    <property type="entry name" value="MetI-like"/>
</dbReference>
<feature type="transmembrane region" description="Helical" evidence="7">
    <location>
        <begin position="233"/>
        <end position="255"/>
    </location>
</feature>
<evidence type="ECO:0000313" key="10">
    <source>
        <dbReference type="Proteomes" id="UP000183447"/>
    </source>
</evidence>
<keyword evidence="10" id="KW-1185">Reference proteome</keyword>
<accession>A0A1K2HXM1</accession>
<organism evidence="9 10">
    <name type="scientific">Devosia enhydra</name>
    <dbReference type="NCBI Taxonomy" id="665118"/>
    <lineage>
        <taxon>Bacteria</taxon>
        <taxon>Pseudomonadati</taxon>
        <taxon>Pseudomonadota</taxon>
        <taxon>Alphaproteobacteria</taxon>
        <taxon>Hyphomicrobiales</taxon>
        <taxon>Devosiaceae</taxon>
        <taxon>Devosia</taxon>
    </lineage>
</organism>
<dbReference type="Proteomes" id="UP000183447">
    <property type="component" value="Unassembled WGS sequence"/>
</dbReference>
<keyword evidence="4 7" id="KW-0812">Transmembrane</keyword>
<comment type="similarity">
    <text evidence="7">Belongs to the binding-protein-dependent transport system permease family.</text>
</comment>